<organismHost>
    <name type="scientific">Ornithodoros</name>
    <name type="common">relapsing fever ticks</name>
    <dbReference type="NCBI Taxonomy" id="6937"/>
</organismHost>
<organismHost>
    <name type="scientific">Phacochoerus aethiopicus</name>
    <name type="common">Warthog</name>
    <dbReference type="NCBI Taxonomy" id="85517"/>
</organismHost>
<evidence type="ECO:0000256" key="4">
    <source>
        <dbReference type="ARBA" id="ARBA00029376"/>
    </source>
</evidence>
<dbReference type="GeneID" id="41901440"/>
<proteinExistence type="inferred from homology"/>
<dbReference type="InterPro" id="IPR006110">
    <property type="entry name" value="Pol_omega/Rpo6/RPB6"/>
</dbReference>
<protein>
    <submittedName>
        <fullName evidence="6">RNA polymerase subunit 6</fullName>
    </submittedName>
</protein>
<dbReference type="PANTHER" id="PTHR47227">
    <property type="entry name" value="DNA-DIRECTED RNA POLYMERASE SUBUNIT K"/>
    <property type="match status" value="1"/>
</dbReference>
<organismHost>
    <name type="scientific">Potamochoerus larvatus</name>
    <name type="common">Bushpig</name>
    <dbReference type="NCBI Taxonomy" id="273792"/>
</organismHost>
<evidence type="ECO:0000256" key="3">
    <source>
        <dbReference type="ARBA" id="ARBA00023163"/>
    </source>
</evidence>
<name>A0A0A1E0Q7_ASF</name>
<dbReference type="RefSeq" id="YP_009702636.1">
    <property type="nucleotide sequence ID" value="NC_044943.1"/>
</dbReference>
<dbReference type="SMART" id="SM01409">
    <property type="entry name" value="RNA_pol_Rpb6"/>
    <property type="match status" value="1"/>
</dbReference>
<evidence type="ECO:0000313" key="7">
    <source>
        <dbReference type="Proteomes" id="UP000110401"/>
    </source>
</evidence>
<evidence type="ECO:0000256" key="2">
    <source>
        <dbReference type="ARBA" id="ARBA00022478"/>
    </source>
</evidence>
<dbReference type="GO" id="GO:0006366">
    <property type="term" value="P:transcription by RNA polymerase II"/>
    <property type="evidence" value="ECO:0007669"/>
    <property type="project" value="TreeGrafter"/>
</dbReference>
<dbReference type="InterPro" id="IPR036161">
    <property type="entry name" value="RPB6/omega-like_sf"/>
</dbReference>
<evidence type="ECO:0000256" key="1">
    <source>
        <dbReference type="ARBA" id="ARBA00007593"/>
    </source>
</evidence>
<evidence type="ECO:0000313" key="6">
    <source>
        <dbReference type="EMBL" id="AIY22419.1"/>
    </source>
</evidence>
<dbReference type="EMBL" id="KM262845">
    <property type="protein sequence ID" value="AIY22419.1"/>
    <property type="molecule type" value="Genomic_DNA"/>
</dbReference>
<comment type="similarity">
    <text evidence="1">Belongs to the archaeal RpoK/eukaryotic RPB6 RNA polymerase subunit family.</text>
</comment>
<organismHost>
    <name type="scientific">Ornithodoros moubata</name>
    <name type="common">Soft tick</name>
    <name type="synonym">Argasid tick</name>
    <dbReference type="NCBI Taxonomy" id="6938"/>
</organismHost>
<organismHost>
    <name type="scientific">Sus scrofa</name>
    <name type="common">Pig</name>
    <dbReference type="NCBI Taxonomy" id="9823"/>
</organismHost>
<dbReference type="GO" id="GO:0006360">
    <property type="term" value="P:transcription by RNA polymerase I"/>
    <property type="evidence" value="ECO:0007669"/>
    <property type="project" value="TreeGrafter"/>
</dbReference>
<dbReference type="EMDB" id="EMD-38745"/>
<dbReference type="GO" id="GO:0003899">
    <property type="term" value="F:DNA-directed RNA polymerase activity"/>
    <property type="evidence" value="ECO:0007669"/>
    <property type="project" value="InterPro"/>
</dbReference>
<dbReference type="PROSITE" id="PS01111">
    <property type="entry name" value="RNA_POL_K_14KD"/>
    <property type="match status" value="1"/>
</dbReference>
<organismHost>
    <name type="scientific">Phacochoerus africanus</name>
    <name type="common">Warthog</name>
    <dbReference type="NCBI Taxonomy" id="41426"/>
</organismHost>
<dbReference type="PANTHER" id="PTHR47227:SF5">
    <property type="entry name" value="DNA-DIRECTED RNA POLYMERASES I, II, AND III SUBUNIT RPABC2"/>
    <property type="match status" value="1"/>
</dbReference>
<reference evidence="6 7" key="1">
    <citation type="journal article" date="2015" name="J. Gen. Virol.">
        <title>Related strains of African swine fever virus with different virulence: genome comparison and analysis.</title>
        <authorList>
            <person name="Portugal R."/>
            <person name="Coelho J."/>
            <person name="Hoper D."/>
            <person name="Little N.S."/>
            <person name="Smithson C."/>
            <person name="Upton C."/>
            <person name="Martins C."/>
            <person name="Leitao A."/>
            <person name="Keil G.M."/>
        </authorList>
    </citation>
    <scope>NUCLEOTIDE SEQUENCE [LARGE SCALE GENOMIC DNA]</scope>
    <source>
        <strain evidence="6">NHV</strain>
    </source>
</reference>
<dbReference type="Proteomes" id="UP000110401">
    <property type="component" value="Segment"/>
</dbReference>
<keyword evidence="2" id="KW-0240">DNA-directed RNA polymerase</keyword>
<keyword evidence="3" id="KW-0804">Transcription</keyword>
<dbReference type="PIRSF" id="PIRSF000778">
    <property type="entry name" value="RpoK/RPB6"/>
    <property type="match status" value="1"/>
</dbReference>
<dbReference type="GO" id="GO:0003677">
    <property type="term" value="F:DNA binding"/>
    <property type="evidence" value="ECO:0007669"/>
    <property type="project" value="InterPro"/>
</dbReference>
<comment type="subunit">
    <text evidence="5">Part of the viral DNA-directed RNA polymerase that consists of 8 polII-like subunits (RPB1, RPB2, RPB3, RPB5, RPB6, RPB7, RPB9, RPB10), a capping enzyme and a termination factor.</text>
</comment>
<gene>
    <name evidence="6" type="primary">C147L</name>
</gene>
<dbReference type="KEGG" id="vg:41901440"/>
<dbReference type="GO" id="GO:0042797">
    <property type="term" value="P:tRNA transcription by RNA polymerase III"/>
    <property type="evidence" value="ECO:0007669"/>
    <property type="project" value="TreeGrafter"/>
</dbReference>
<accession>A0A0A1E0Q7</accession>
<dbReference type="Gene3D" id="3.90.940.10">
    <property type="match status" value="1"/>
</dbReference>
<sequence>MADNDNEDIIVDDLVEEYVETEEENFVDSEEESEDKDEIVESPSICEGFVQASSQTLVIIPDNERITSNVLTTFEATRLVAVRAQQLAINGSTMLKKKYSSPIDIAKQELFNRKIPLLVMRCIKVTPEGQKIVEIWNPREMGIPLLD</sequence>
<evidence type="ECO:0000256" key="5">
    <source>
        <dbReference type="ARBA" id="ARBA00029482"/>
    </source>
</evidence>
<dbReference type="GO" id="GO:0000428">
    <property type="term" value="C:DNA-directed RNA polymerase complex"/>
    <property type="evidence" value="ECO:0007669"/>
    <property type="project" value="UniProtKB-KW"/>
</dbReference>
<organism evidence="6 7">
    <name type="scientific">African swine fever virus</name>
    <name type="common">ASFV</name>
    <dbReference type="NCBI Taxonomy" id="10497"/>
    <lineage>
        <taxon>Viruses</taxon>
        <taxon>Varidnaviria</taxon>
        <taxon>Bamfordvirae</taxon>
        <taxon>Nucleocytoviricota</taxon>
        <taxon>Pokkesviricetes</taxon>
        <taxon>Asfuvirales</taxon>
        <taxon>Asfarviridae</taxon>
        <taxon>Asfivirus</taxon>
        <taxon>Asfivirus haemorrhagiae</taxon>
    </lineage>
</organism>
<comment type="function">
    <text evidence="4">Component of the DNA-directed RNA polymerase (RNAP) that catalyzes the transcription in the cytoplasm of viral DNA into RNA using the four ribonucleoside triphosphates as substrates.</text>
</comment>
<dbReference type="SUPFAM" id="SSF63562">
    <property type="entry name" value="RPB6/omega subunit-like"/>
    <property type="match status" value="1"/>
</dbReference>
<dbReference type="InterPro" id="IPR006111">
    <property type="entry name" value="Rpo6/Rpb6"/>
</dbReference>
<dbReference type="InterPro" id="IPR020708">
    <property type="entry name" value="DNA-dir_RNA_polK_14-18kDa_CS"/>
</dbReference>
<dbReference type="Pfam" id="PF01192">
    <property type="entry name" value="RNA_pol_Rpb6"/>
    <property type="match status" value="1"/>
</dbReference>